<sequence>MSRAASATLTLAPGSQAWVTASNHSGEPIKNPPTVADFFYSASGSYFVVKMSVPRWVYSTFCNLKLVM</sequence>
<gene>
    <name evidence="1" type="ORF">C3712_06015</name>
</gene>
<reference evidence="1 2" key="1">
    <citation type="submission" date="2018-02" db="EMBL/GenBank/DDBJ databases">
        <title>Lelliotia aquatilis sp. nov., isolated from drinking water.</title>
        <authorList>
            <person name="Kaempfer P."/>
            <person name="Glaeser S."/>
            <person name="Exner M."/>
            <person name="Doijad S."/>
            <person name="Chakraborty T."/>
        </authorList>
    </citation>
    <scope>NUCLEOTIDE SEQUENCE [LARGE SCALE GENOMIC DNA]</scope>
    <source>
        <strain evidence="1 2">6331-17</strain>
    </source>
</reference>
<evidence type="ECO:0000313" key="2">
    <source>
        <dbReference type="Proteomes" id="UP000237025"/>
    </source>
</evidence>
<protein>
    <submittedName>
        <fullName evidence="1">Uncharacterized protein</fullName>
    </submittedName>
</protein>
<dbReference type="EMBL" id="PQVW01000003">
    <property type="protein sequence ID" value="POZ25180.1"/>
    <property type="molecule type" value="Genomic_DNA"/>
</dbReference>
<evidence type="ECO:0000313" key="1">
    <source>
        <dbReference type="EMBL" id="POZ25180.1"/>
    </source>
</evidence>
<dbReference type="Proteomes" id="UP000237025">
    <property type="component" value="Unassembled WGS sequence"/>
</dbReference>
<accession>A0ABX5A5Z1</accession>
<keyword evidence="2" id="KW-1185">Reference proteome</keyword>
<comment type="caution">
    <text evidence="1">The sequence shown here is derived from an EMBL/GenBank/DDBJ whole genome shotgun (WGS) entry which is preliminary data.</text>
</comment>
<name>A0ABX5A5Z1_9ENTR</name>
<organism evidence="1 2">
    <name type="scientific">Lelliottia aquatilis</name>
    <dbReference type="NCBI Taxonomy" id="2080838"/>
    <lineage>
        <taxon>Bacteria</taxon>
        <taxon>Pseudomonadati</taxon>
        <taxon>Pseudomonadota</taxon>
        <taxon>Gammaproteobacteria</taxon>
        <taxon>Enterobacterales</taxon>
        <taxon>Enterobacteriaceae</taxon>
        <taxon>Lelliottia</taxon>
    </lineage>
</organism>
<proteinExistence type="predicted"/>